<organism evidence="1 2">
    <name type="scientific">Setaria viridis</name>
    <name type="common">Green bristlegrass</name>
    <name type="synonym">Setaria italica subsp. viridis</name>
    <dbReference type="NCBI Taxonomy" id="4556"/>
    <lineage>
        <taxon>Eukaryota</taxon>
        <taxon>Viridiplantae</taxon>
        <taxon>Streptophyta</taxon>
        <taxon>Embryophyta</taxon>
        <taxon>Tracheophyta</taxon>
        <taxon>Spermatophyta</taxon>
        <taxon>Magnoliopsida</taxon>
        <taxon>Liliopsida</taxon>
        <taxon>Poales</taxon>
        <taxon>Poaceae</taxon>
        <taxon>PACMAD clade</taxon>
        <taxon>Panicoideae</taxon>
        <taxon>Panicodae</taxon>
        <taxon>Paniceae</taxon>
        <taxon>Cenchrinae</taxon>
        <taxon>Setaria</taxon>
    </lineage>
</organism>
<accession>A0A4U6V0M4</accession>
<keyword evidence="2" id="KW-1185">Reference proteome</keyword>
<dbReference type="AlphaFoldDB" id="A0A4U6V0M4"/>
<sequence>MLLLLHRCRLFLHLTRRRYRQFATSPCGAPVPRRHRSPFTSAGRGRMEWSDRGVSLHGGQVVSWRNDNGEEFFTRSKMTLFHLSFPSSYCPLHVM</sequence>
<evidence type="ECO:0000313" key="1">
    <source>
        <dbReference type="EMBL" id="TKW22488.1"/>
    </source>
</evidence>
<dbReference type="Proteomes" id="UP000298652">
    <property type="component" value="Chromosome 4"/>
</dbReference>
<gene>
    <name evidence="1" type="ORF">SEVIR_4G231304v2</name>
</gene>
<name>A0A4U6V0M4_SETVI</name>
<evidence type="ECO:0000313" key="2">
    <source>
        <dbReference type="Proteomes" id="UP000298652"/>
    </source>
</evidence>
<dbReference type="EMBL" id="CM016555">
    <property type="protein sequence ID" value="TKW22488.1"/>
    <property type="molecule type" value="Genomic_DNA"/>
</dbReference>
<protein>
    <submittedName>
        <fullName evidence="1">Uncharacterized protein</fullName>
    </submittedName>
</protein>
<dbReference type="Gramene" id="TKW22488">
    <property type="protein sequence ID" value="TKW22488"/>
    <property type="gene ID" value="SEVIR_4G231304v2"/>
</dbReference>
<proteinExistence type="predicted"/>
<reference evidence="1" key="1">
    <citation type="submission" date="2019-03" db="EMBL/GenBank/DDBJ databases">
        <title>WGS assembly of Setaria viridis.</title>
        <authorList>
            <person name="Huang P."/>
            <person name="Jenkins J."/>
            <person name="Grimwood J."/>
            <person name="Barry K."/>
            <person name="Healey A."/>
            <person name="Mamidi S."/>
            <person name="Sreedasyam A."/>
            <person name="Shu S."/>
            <person name="Feldman M."/>
            <person name="Wu J."/>
            <person name="Yu Y."/>
            <person name="Chen C."/>
            <person name="Johnson J."/>
            <person name="Rokhsar D."/>
            <person name="Baxter I."/>
            <person name="Schmutz J."/>
            <person name="Brutnell T."/>
            <person name="Kellogg E."/>
        </authorList>
    </citation>
    <scope>NUCLEOTIDE SEQUENCE [LARGE SCALE GENOMIC DNA]</scope>
</reference>